<name>A0A2Z6PBL7_TRISU</name>
<dbReference type="AlphaFoldDB" id="A0A2Z6PBL7"/>
<evidence type="ECO:0000313" key="4">
    <source>
        <dbReference type="Proteomes" id="UP000242715"/>
    </source>
</evidence>
<accession>A0A2Z6PBL7</accession>
<proteinExistence type="predicted"/>
<dbReference type="InterPro" id="IPR000477">
    <property type="entry name" value="RT_dom"/>
</dbReference>
<dbReference type="OrthoDB" id="1932527at2759"/>
<feature type="compositionally biased region" description="Low complexity" evidence="1">
    <location>
        <begin position="304"/>
        <end position="318"/>
    </location>
</feature>
<dbReference type="SUPFAM" id="SSF56672">
    <property type="entry name" value="DNA/RNA polymerases"/>
    <property type="match status" value="1"/>
</dbReference>
<reference evidence="4" key="1">
    <citation type="journal article" date="2017" name="Front. Plant Sci.">
        <title>Climate Clever Clovers: New Paradigm to Reduce the Environmental Footprint of Ruminants by Breeding Low Methanogenic Forages Utilizing Haplotype Variation.</title>
        <authorList>
            <person name="Kaur P."/>
            <person name="Appels R."/>
            <person name="Bayer P.E."/>
            <person name="Keeble-Gagnere G."/>
            <person name="Wang J."/>
            <person name="Hirakawa H."/>
            <person name="Shirasawa K."/>
            <person name="Vercoe P."/>
            <person name="Stefanova K."/>
            <person name="Durmic Z."/>
            <person name="Nichols P."/>
            <person name="Revell C."/>
            <person name="Isobe S.N."/>
            <person name="Edwards D."/>
            <person name="Erskine W."/>
        </authorList>
    </citation>
    <scope>NUCLEOTIDE SEQUENCE [LARGE SCALE GENOMIC DNA]</scope>
    <source>
        <strain evidence="4">cv. Daliak</strain>
    </source>
</reference>
<evidence type="ECO:0000313" key="3">
    <source>
        <dbReference type="EMBL" id="GAU46155.1"/>
    </source>
</evidence>
<dbReference type="Pfam" id="PF00078">
    <property type="entry name" value="RVT_1"/>
    <property type="match status" value="1"/>
</dbReference>
<keyword evidence="4" id="KW-1185">Reference proteome</keyword>
<gene>
    <name evidence="3" type="ORF">TSUD_401590</name>
</gene>
<dbReference type="SUPFAM" id="SSF56219">
    <property type="entry name" value="DNase I-like"/>
    <property type="match status" value="1"/>
</dbReference>
<organism evidence="3 4">
    <name type="scientific">Trifolium subterraneum</name>
    <name type="common">Subterranean clover</name>
    <dbReference type="NCBI Taxonomy" id="3900"/>
    <lineage>
        <taxon>Eukaryota</taxon>
        <taxon>Viridiplantae</taxon>
        <taxon>Streptophyta</taxon>
        <taxon>Embryophyta</taxon>
        <taxon>Tracheophyta</taxon>
        <taxon>Spermatophyta</taxon>
        <taxon>Magnoliopsida</taxon>
        <taxon>eudicotyledons</taxon>
        <taxon>Gunneridae</taxon>
        <taxon>Pentapetalae</taxon>
        <taxon>rosids</taxon>
        <taxon>fabids</taxon>
        <taxon>Fabales</taxon>
        <taxon>Fabaceae</taxon>
        <taxon>Papilionoideae</taxon>
        <taxon>50 kb inversion clade</taxon>
        <taxon>NPAAA clade</taxon>
        <taxon>Hologalegina</taxon>
        <taxon>IRL clade</taxon>
        <taxon>Trifolieae</taxon>
        <taxon>Trifolium</taxon>
    </lineage>
</organism>
<evidence type="ECO:0000259" key="2">
    <source>
        <dbReference type="Pfam" id="PF00078"/>
    </source>
</evidence>
<dbReference type="PANTHER" id="PTHR33116:SF78">
    <property type="entry name" value="OS12G0587133 PROTEIN"/>
    <property type="match status" value="1"/>
</dbReference>
<evidence type="ECO:0000256" key="1">
    <source>
        <dbReference type="SAM" id="MobiDB-lite"/>
    </source>
</evidence>
<dbReference type="InterPro" id="IPR043502">
    <property type="entry name" value="DNA/RNA_pol_sf"/>
</dbReference>
<dbReference type="PANTHER" id="PTHR33116">
    <property type="entry name" value="REVERSE TRANSCRIPTASE ZINC-BINDING DOMAIN-CONTAINING PROTEIN-RELATED-RELATED"/>
    <property type="match status" value="1"/>
</dbReference>
<protein>
    <recommendedName>
        <fullName evidence="2">Reverse transcriptase domain-containing protein</fullName>
    </recommendedName>
</protein>
<dbReference type="EMBL" id="DF974181">
    <property type="protein sequence ID" value="GAU46155.1"/>
    <property type="molecule type" value="Genomic_DNA"/>
</dbReference>
<feature type="domain" description="Reverse transcriptase" evidence="2">
    <location>
        <begin position="636"/>
        <end position="788"/>
    </location>
</feature>
<dbReference type="Proteomes" id="UP000242715">
    <property type="component" value="Unassembled WGS sequence"/>
</dbReference>
<dbReference type="Gene3D" id="3.60.10.10">
    <property type="entry name" value="Endonuclease/exonuclease/phosphatase"/>
    <property type="match status" value="1"/>
</dbReference>
<dbReference type="InterPro" id="IPR036691">
    <property type="entry name" value="Endo/exonu/phosph_ase_sf"/>
</dbReference>
<feature type="region of interest" description="Disordered" evidence="1">
    <location>
        <begin position="295"/>
        <end position="322"/>
    </location>
</feature>
<sequence>MELIQLERVKEAALRSEEERVKGSNIQFGSVILEKKEERVQEVEGEEGNGRAEGDGVVKREGKGCVSEEEVTWRYLPLQEDVTWASRCSIAKLKHRFCLTIVRQSLIDAGFVDYKLITLGGDVVLLQPTGQGVNEARLLGMNDLLHNFMEGITPWTSDDMRSYVRGAWVRCYGIPLHAWNPIFFAEIAESQGRLLKVDECTLNKDRMDFARILIATPSLQDLNFTISVQIEDKVVCLHIVEEQGSVLAEDACLFECAEDIDSQFSVRTGVQEDEPIVDAFVDQLHADWITKEKRKKAQKEVSSKSKSSGKQGTSLSTGSGTGAKYLKSQDWKSWVALHGDSKKVKDDVAELGENIGVKCSNSFQALARGRGSGSSKGRILSYNVRCLGAVEKRREFRRLISERRVDVLCIQESKMEVVEESLIRYLWGSDSDNVDFFLANVYAPCESAGRVNLWNGLGGFLQQHQQVAGCVLGDFNAVRSQEERRSRQVSELGSSAFAYVEVLVRYSRASMNWQKSRINWLREGDANSKFFHGIMSSRKRCNSIASFTVDGISIEGVAEVRQHVFDHFQNHFRKVHYSRPDISGLSFSTVSELEREELTKPFLLEEIKSAIWDCDSFKSPGPDGVNLGFFKDFWESAFIKGRQILDVVLIANEIVDDAKSNKKDLLLFKVDFEKAYDSVDWDYLSDVMTKMNFPSVWRGWIMECVTSASASVLVNGCPTDEFHFERGLRQGDPLSPFLFLLTAEGLHVLMEAMVSNSVFTPYGIGLQNSVSISHLQFADDTLLIGEKTSVMCCKYGQLPFLYLGLSIGGDPRKLNFWYPLVDRIRNRLSGWKCKNLSIGGRLILLKSVFSSIPIYYLSFFSAPPGKWVWRLLVEHDSLWSMVLKAKYSEEGGRVRFDEGVGSVWWRSLNRVRSGAGLLDSRWLKDNLIRKIGNGREALFWKDPWLDDCSLARSFGRLFDLAENKLITVHDMYEAGWGVGGEAWKWRRRLYAWEEDLVFGVYCPSI</sequence>